<dbReference type="GO" id="GO:0005886">
    <property type="term" value="C:plasma membrane"/>
    <property type="evidence" value="ECO:0007669"/>
    <property type="project" value="UniProtKB-SubCell"/>
</dbReference>
<dbReference type="PANTHER" id="PTHR42718">
    <property type="entry name" value="MAJOR FACILITATOR SUPERFAMILY MULTIDRUG TRANSPORTER MFSC"/>
    <property type="match status" value="1"/>
</dbReference>
<keyword evidence="2" id="KW-0813">Transport</keyword>
<evidence type="ECO:0000256" key="4">
    <source>
        <dbReference type="ARBA" id="ARBA00022692"/>
    </source>
</evidence>
<dbReference type="GO" id="GO:0022857">
    <property type="term" value="F:transmembrane transporter activity"/>
    <property type="evidence" value="ECO:0007669"/>
    <property type="project" value="InterPro"/>
</dbReference>
<keyword evidence="5 7" id="KW-1133">Transmembrane helix</keyword>
<evidence type="ECO:0000313" key="10">
    <source>
        <dbReference type="Proteomes" id="UP000273516"/>
    </source>
</evidence>
<dbReference type="Gene3D" id="1.20.1250.20">
    <property type="entry name" value="MFS general substrate transporter like domains"/>
    <property type="match status" value="1"/>
</dbReference>
<organism evidence="9 10">
    <name type="scientific">Paracoccus alkanivorans</name>
    <dbReference type="NCBI Taxonomy" id="2116655"/>
    <lineage>
        <taxon>Bacteria</taxon>
        <taxon>Pseudomonadati</taxon>
        <taxon>Pseudomonadota</taxon>
        <taxon>Alphaproteobacteria</taxon>
        <taxon>Rhodobacterales</taxon>
        <taxon>Paracoccaceae</taxon>
        <taxon>Paracoccus</taxon>
    </lineage>
</organism>
<keyword evidence="6 7" id="KW-0472">Membrane</keyword>
<dbReference type="SUPFAM" id="SSF103473">
    <property type="entry name" value="MFS general substrate transporter"/>
    <property type="match status" value="1"/>
</dbReference>
<dbReference type="InterPro" id="IPR020846">
    <property type="entry name" value="MFS_dom"/>
</dbReference>
<dbReference type="InterPro" id="IPR011701">
    <property type="entry name" value="MFS"/>
</dbReference>
<evidence type="ECO:0000256" key="6">
    <source>
        <dbReference type="ARBA" id="ARBA00023136"/>
    </source>
</evidence>
<dbReference type="EMBL" id="QOKZ01000001">
    <property type="protein sequence ID" value="RMC37240.1"/>
    <property type="molecule type" value="Genomic_DNA"/>
</dbReference>
<evidence type="ECO:0000256" key="3">
    <source>
        <dbReference type="ARBA" id="ARBA00022475"/>
    </source>
</evidence>
<comment type="caution">
    <text evidence="9">The sequence shown here is derived from an EMBL/GenBank/DDBJ whole genome shotgun (WGS) entry which is preliminary data.</text>
</comment>
<dbReference type="CDD" id="cd17321">
    <property type="entry name" value="MFS_MMR_MDR_like"/>
    <property type="match status" value="1"/>
</dbReference>
<comment type="subcellular location">
    <subcellularLocation>
        <location evidence="1">Cell membrane</location>
        <topology evidence="1">Multi-pass membrane protein</topology>
    </subcellularLocation>
</comment>
<feature type="transmembrane region" description="Helical" evidence="7">
    <location>
        <begin position="89"/>
        <end position="108"/>
    </location>
</feature>
<dbReference type="Proteomes" id="UP000273516">
    <property type="component" value="Unassembled WGS sequence"/>
</dbReference>
<dbReference type="PROSITE" id="PS50850">
    <property type="entry name" value="MFS"/>
    <property type="match status" value="1"/>
</dbReference>
<feature type="domain" description="Major facilitator superfamily (MFS) profile" evidence="8">
    <location>
        <begin position="23"/>
        <end position="474"/>
    </location>
</feature>
<feature type="transmembrane region" description="Helical" evidence="7">
    <location>
        <begin position="370"/>
        <end position="392"/>
    </location>
</feature>
<proteinExistence type="predicted"/>
<dbReference type="Gene3D" id="1.20.1720.10">
    <property type="entry name" value="Multidrug resistance protein D"/>
    <property type="match status" value="1"/>
</dbReference>
<dbReference type="InterPro" id="IPR036259">
    <property type="entry name" value="MFS_trans_sf"/>
</dbReference>
<feature type="transmembrane region" description="Helical" evidence="7">
    <location>
        <begin position="338"/>
        <end position="358"/>
    </location>
</feature>
<feature type="transmembrane region" description="Helical" evidence="7">
    <location>
        <begin position="114"/>
        <end position="135"/>
    </location>
</feature>
<evidence type="ECO:0000313" key="9">
    <source>
        <dbReference type="EMBL" id="RMC37240.1"/>
    </source>
</evidence>
<feature type="transmembrane region" description="Helical" evidence="7">
    <location>
        <begin position="308"/>
        <end position="326"/>
    </location>
</feature>
<evidence type="ECO:0000259" key="8">
    <source>
        <dbReference type="PROSITE" id="PS50850"/>
    </source>
</evidence>
<reference evidence="9 10" key="1">
    <citation type="submission" date="2018-07" db="EMBL/GenBank/DDBJ databases">
        <authorList>
            <person name="Zhang Y."/>
            <person name="Wang L."/>
            <person name="Ma S."/>
        </authorList>
    </citation>
    <scope>NUCLEOTIDE SEQUENCE [LARGE SCALE GENOMIC DNA]</scope>
    <source>
        <strain evidence="9 10">4-2</strain>
    </source>
</reference>
<feature type="transmembrane region" description="Helical" evidence="7">
    <location>
        <begin position="60"/>
        <end position="77"/>
    </location>
</feature>
<evidence type="ECO:0000256" key="7">
    <source>
        <dbReference type="SAM" id="Phobius"/>
    </source>
</evidence>
<dbReference type="Pfam" id="PF07690">
    <property type="entry name" value="MFS_1"/>
    <property type="match status" value="1"/>
</dbReference>
<evidence type="ECO:0000256" key="1">
    <source>
        <dbReference type="ARBA" id="ARBA00004651"/>
    </source>
</evidence>
<feature type="transmembrane region" description="Helical" evidence="7">
    <location>
        <begin position="413"/>
        <end position="431"/>
    </location>
</feature>
<protein>
    <submittedName>
        <fullName evidence="9">MFS transporter</fullName>
    </submittedName>
</protein>
<feature type="transmembrane region" description="Helical" evidence="7">
    <location>
        <begin position="443"/>
        <end position="467"/>
    </location>
</feature>
<dbReference type="PRINTS" id="PR01036">
    <property type="entry name" value="TCRTETB"/>
</dbReference>
<dbReference type="RefSeq" id="WP_122110335.1">
    <property type="nucleotide sequence ID" value="NZ_QOKZ01000001.1"/>
</dbReference>
<accession>A0A3M0MNG2</accession>
<dbReference type="OrthoDB" id="9812221at2"/>
<feature type="transmembrane region" description="Helical" evidence="7">
    <location>
        <begin position="177"/>
        <end position="197"/>
    </location>
</feature>
<evidence type="ECO:0000256" key="2">
    <source>
        <dbReference type="ARBA" id="ARBA00022448"/>
    </source>
</evidence>
<feature type="transmembrane region" description="Helical" evidence="7">
    <location>
        <begin position="242"/>
        <end position="258"/>
    </location>
</feature>
<feature type="transmembrane region" description="Helical" evidence="7">
    <location>
        <begin position="217"/>
        <end position="236"/>
    </location>
</feature>
<keyword evidence="3" id="KW-1003">Cell membrane</keyword>
<feature type="transmembrane region" description="Helical" evidence="7">
    <location>
        <begin position="279"/>
        <end position="302"/>
    </location>
</feature>
<feature type="transmembrane region" description="Helical" evidence="7">
    <location>
        <begin position="147"/>
        <end position="171"/>
    </location>
</feature>
<keyword evidence="10" id="KW-1185">Reference proteome</keyword>
<feature type="transmembrane region" description="Helical" evidence="7">
    <location>
        <begin position="21"/>
        <end position="40"/>
    </location>
</feature>
<evidence type="ECO:0000256" key="5">
    <source>
        <dbReference type="ARBA" id="ARBA00022989"/>
    </source>
</evidence>
<sequence>MERKPDLSDNAGQRQGLTAPGWALAALAISMLLSSLGISIPNVALPFLARGFDAGFSQVQWVVLSYLLAITVLTVSAGRLGDLAGHRRVLTWGIGVFTLASALCAIAPTLPLLIAARVLQGAAGSILMGLTVALVRSSVPKKRTGSAMGLLGTMSAIGTALGPSLGGILIAGFGWRAIFAVMVPMGLAALALARRYLPPDVQGGGGDHRAFDKPGMLVLGLALAAYALAVTADSGALHRQNLILLIMSALGVAAFVMIERRAAAPLIHLSVFRDKRLNASLIMSALVSTIMMATLVVGPFYLTRALGHPPAIVGLIMSVGPAISALSGVPAGRLVDRLGAGTVVIWGLAQMALGAFALASLPNLIGTPGYVVALAILTPGYQLFQAANNTFVMMDISQERRGVISGVLGLSRNLGLITGASAMGAAFAIATGNADLSAAGAQAISRGMGVTFALAGGLAILSLVIALSSGMRTQQADHAIAPQRQGGNS</sequence>
<dbReference type="AlphaFoldDB" id="A0A3M0MNG2"/>
<keyword evidence="4 7" id="KW-0812">Transmembrane</keyword>
<gene>
    <name evidence="9" type="ORF">C9E81_00305</name>
</gene>
<name>A0A3M0MNG2_9RHOB</name>
<dbReference type="PANTHER" id="PTHR42718:SF46">
    <property type="entry name" value="BLR6921 PROTEIN"/>
    <property type="match status" value="1"/>
</dbReference>